<evidence type="ECO:0000313" key="3">
    <source>
        <dbReference type="Proteomes" id="UP001055439"/>
    </source>
</evidence>
<dbReference type="InterPro" id="IPR003676">
    <property type="entry name" value="SAUR_fam"/>
</dbReference>
<dbReference type="EMBL" id="CP097502">
    <property type="protein sequence ID" value="URD74868.1"/>
    <property type="molecule type" value="Genomic_DNA"/>
</dbReference>
<accession>A0A9E7EFC1</accession>
<proteinExistence type="inferred from homology"/>
<reference evidence="2" key="1">
    <citation type="submission" date="2022-05" db="EMBL/GenBank/DDBJ databases">
        <title>The Musa troglodytarum L. genome provides insights into the mechanism of non-climacteric behaviour and enrichment of carotenoids.</title>
        <authorList>
            <person name="Wang J."/>
        </authorList>
    </citation>
    <scope>NUCLEOTIDE SEQUENCE</scope>
    <source>
        <tissue evidence="2">Leaf</tissue>
    </source>
</reference>
<keyword evidence="3" id="KW-1185">Reference proteome</keyword>
<gene>
    <name evidence="2" type="ORF">MUK42_08476</name>
</gene>
<dbReference type="PANTHER" id="PTHR31374:SF118">
    <property type="entry name" value="OS01G0924966 PROTEIN"/>
    <property type="match status" value="1"/>
</dbReference>
<dbReference type="GO" id="GO:0009733">
    <property type="term" value="P:response to auxin"/>
    <property type="evidence" value="ECO:0007669"/>
    <property type="project" value="InterPro"/>
</dbReference>
<dbReference type="AlphaFoldDB" id="A0A9E7EFC1"/>
<dbReference type="OrthoDB" id="660486at2759"/>
<sequence>MGRAENGKDKRSKGLILKTLERCRSLGSHRKGDQKRQRTPEGCFSVYVGPARERFVVRTECVNHPLFKMLLDEAELEFGYSAAGPLELPATLISSKGVVGGGAGRSGALLAQVQLQQGTRRVPLAEPGKGHDHGPCVDLEASMVTVRKPRQLDVLSFLFHMYDDQQRRLSRSFVLCVIGEKV</sequence>
<protein>
    <submittedName>
        <fullName evidence="2">Auxin responsive protein</fullName>
    </submittedName>
</protein>
<dbReference type="Pfam" id="PF02519">
    <property type="entry name" value="Auxin_inducible"/>
    <property type="match status" value="1"/>
</dbReference>
<evidence type="ECO:0000313" key="2">
    <source>
        <dbReference type="EMBL" id="URD74868.1"/>
    </source>
</evidence>
<dbReference type="Proteomes" id="UP001055439">
    <property type="component" value="Chromosome 1"/>
</dbReference>
<comment type="similarity">
    <text evidence="1">Belongs to the ARG7 family.</text>
</comment>
<dbReference type="PANTHER" id="PTHR31374">
    <property type="entry name" value="AUXIN-INDUCED PROTEIN-LIKE-RELATED"/>
    <property type="match status" value="1"/>
</dbReference>
<name>A0A9E7EFC1_9LILI</name>
<evidence type="ECO:0000256" key="1">
    <source>
        <dbReference type="ARBA" id="ARBA00006974"/>
    </source>
</evidence>
<organism evidence="2 3">
    <name type="scientific">Musa troglodytarum</name>
    <name type="common">fe'i banana</name>
    <dbReference type="NCBI Taxonomy" id="320322"/>
    <lineage>
        <taxon>Eukaryota</taxon>
        <taxon>Viridiplantae</taxon>
        <taxon>Streptophyta</taxon>
        <taxon>Embryophyta</taxon>
        <taxon>Tracheophyta</taxon>
        <taxon>Spermatophyta</taxon>
        <taxon>Magnoliopsida</taxon>
        <taxon>Liliopsida</taxon>
        <taxon>Zingiberales</taxon>
        <taxon>Musaceae</taxon>
        <taxon>Musa</taxon>
    </lineage>
</organism>